<organism evidence="4 5">
    <name type="scientific">Thiothrix nivea (strain ATCC 35100 / DSM 5205 / JP2)</name>
    <dbReference type="NCBI Taxonomy" id="870187"/>
    <lineage>
        <taxon>Bacteria</taxon>
        <taxon>Pseudomonadati</taxon>
        <taxon>Pseudomonadota</taxon>
        <taxon>Gammaproteobacteria</taxon>
        <taxon>Thiotrichales</taxon>
        <taxon>Thiotrichaceae</taxon>
        <taxon>Thiothrix</taxon>
    </lineage>
</organism>
<proteinExistence type="inferred from homology"/>
<dbReference type="AlphaFoldDB" id="A0A656HLE9"/>
<evidence type="ECO:0000313" key="5">
    <source>
        <dbReference type="Proteomes" id="UP000005317"/>
    </source>
</evidence>
<dbReference type="GO" id="GO:1990281">
    <property type="term" value="C:efflux pump complex"/>
    <property type="evidence" value="ECO:0007669"/>
    <property type="project" value="TreeGrafter"/>
</dbReference>
<sequence length="347" mass="36823" precursor="true">MLRKLSFVGVASSLVAALLSSPCVSGGDAATATLQVTLRPLGEILQSSERSVAASLIGLNDSTLSAEISAKVTRLQADTGDAVKAGQVLAELDCRDYNYALKQAEAGGQAAGARYNLANTQFQRNQKLRKSGVVPMETLDKIAADYDAAKADLAVANALVETAQLAVSRCQLKAPFAGQITQRHLQLGQQAAPGTPAFQLLQGDALEVSANLSVSEVQDQAQGSQLRFVADGVSIPLQVRAVVGQIAGNTRTQEVRYTPQDTHELPVGRAGRVVWQGKLPVLPASWIVRREGGLGVMLEENGVAKFHPLPDAKEGQPVLTDLPPETRLIDQNRLRVRDGEPVEVVAK</sequence>
<dbReference type="InterPro" id="IPR006143">
    <property type="entry name" value="RND_pump_MFP"/>
</dbReference>
<dbReference type="PANTHER" id="PTHR30469">
    <property type="entry name" value="MULTIDRUG RESISTANCE PROTEIN MDTA"/>
    <property type="match status" value="1"/>
</dbReference>
<protein>
    <submittedName>
        <fullName evidence="4">Efflux transporter, RND family, MFP subunit</fullName>
    </submittedName>
</protein>
<dbReference type="RefSeq" id="WP_002710005.1">
    <property type="nucleotide sequence ID" value="NZ_JH651384.1"/>
</dbReference>
<dbReference type="GO" id="GO:0015562">
    <property type="term" value="F:efflux transmembrane transporter activity"/>
    <property type="evidence" value="ECO:0007669"/>
    <property type="project" value="TreeGrafter"/>
</dbReference>
<keyword evidence="2" id="KW-0732">Signal</keyword>
<dbReference type="Gene3D" id="2.40.50.100">
    <property type="match status" value="1"/>
</dbReference>
<comment type="similarity">
    <text evidence="1">Belongs to the membrane fusion protein (MFP) (TC 8.A.1) family.</text>
</comment>
<keyword evidence="5" id="KW-1185">Reference proteome</keyword>
<dbReference type="PANTHER" id="PTHR30469:SF15">
    <property type="entry name" value="HLYD FAMILY OF SECRETION PROTEINS"/>
    <property type="match status" value="1"/>
</dbReference>
<evidence type="ECO:0000313" key="4">
    <source>
        <dbReference type="EMBL" id="EIJ36119.1"/>
    </source>
</evidence>
<evidence type="ECO:0000259" key="3">
    <source>
        <dbReference type="Pfam" id="PF25973"/>
    </source>
</evidence>
<evidence type="ECO:0000256" key="1">
    <source>
        <dbReference type="ARBA" id="ARBA00009477"/>
    </source>
</evidence>
<dbReference type="Gene3D" id="1.10.287.470">
    <property type="entry name" value="Helix hairpin bin"/>
    <property type="match status" value="1"/>
</dbReference>
<dbReference type="InterPro" id="IPR058647">
    <property type="entry name" value="BSH_CzcB-like"/>
</dbReference>
<dbReference type="EMBL" id="JH651384">
    <property type="protein sequence ID" value="EIJ36119.1"/>
    <property type="molecule type" value="Genomic_DNA"/>
</dbReference>
<dbReference type="Proteomes" id="UP000005317">
    <property type="component" value="Unassembled WGS sequence"/>
</dbReference>
<dbReference type="Gene3D" id="2.40.30.170">
    <property type="match status" value="1"/>
</dbReference>
<accession>A0A656HLE9</accession>
<dbReference type="Pfam" id="PF25973">
    <property type="entry name" value="BSH_CzcB"/>
    <property type="match status" value="1"/>
</dbReference>
<feature type="chain" id="PRO_5024856274" evidence="2">
    <location>
        <begin position="27"/>
        <end position="347"/>
    </location>
</feature>
<dbReference type="SUPFAM" id="SSF111369">
    <property type="entry name" value="HlyD-like secretion proteins"/>
    <property type="match status" value="1"/>
</dbReference>
<gene>
    <name evidence="4" type="ORF">Thini_3614</name>
</gene>
<dbReference type="OrthoDB" id="9806939at2"/>
<feature type="signal peptide" evidence="2">
    <location>
        <begin position="1"/>
        <end position="26"/>
    </location>
</feature>
<name>A0A656HLE9_THINJ</name>
<reference evidence="5" key="1">
    <citation type="journal article" date="2011" name="Stand. Genomic Sci.">
        <title>Genome sequence of the filamentous, gliding Thiothrix nivea neotype strain (JP2(T)).</title>
        <authorList>
            <person name="Lapidus A."/>
            <person name="Nolan M."/>
            <person name="Lucas S."/>
            <person name="Glavina Del Rio T."/>
            <person name="Tice H."/>
            <person name="Cheng J.F."/>
            <person name="Tapia R."/>
            <person name="Han C."/>
            <person name="Goodwin L."/>
            <person name="Pitluck S."/>
            <person name="Liolios K."/>
            <person name="Pagani I."/>
            <person name="Ivanova N."/>
            <person name="Huntemann M."/>
            <person name="Mavromatis K."/>
            <person name="Mikhailova N."/>
            <person name="Pati A."/>
            <person name="Chen A."/>
            <person name="Palaniappan K."/>
            <person name="Land M."/>
            <person name="Brambilla E.M."/>
            <person name="Rohde M."/>
            <person name="Abt B."/>
            <person name="Verbarg S."/>
            <person name="Goker M."/>
            <person name="Bristow J."/>
            <person name="Eisen J.A."/>
            <person name="Markowitz V."/>
            <person name="Hugenholtz P."/>
            <person name="Kyrpides N.C."/>
            <person name="Klenk H.P."/>
            <person name="Woyke T."/>
        </authorList>
    </citation>
    <scope>NUCLEOTIDE SEQUENCE [LARGE SCALE GENOMIC DNA]</scope>
    <source>
        <strain evidence="5">ATCC 35100 / DSM 5205 / JP2</strain>
    </source>
</reference>
<feature type="domain" description="CzcB-like barrel-sandwich hybrid" evidence="3">
    <location>
        <begin position="65"/>
        <end position="199"/>
    </location>
</feature>
<dbReference type="NCBIfam" id="TIGR01730">
    <property type="entry name" value="RND_mfp"/>
    <property type="match status" value="1"/>
</dbReference>
<evidence type="ECO:0000256" key="2">
    <source>
        <dbReference type="SAM" id="SignalP"/>
    </source>
</evidence>